<dbReference type="InterPro" id="IPR050203">
    <property type="entry name" value="Trp-tRNA_synthetase"/>
</dbReference>
<dbReference type="Proteomes" id="UP000681720">
    <property type="component" value="Unassembled WGS sequence"/>
</dbReference>
<protein>
    <submittedName>
        <fullName evidence="1">Uncharacterized protein</fullName>
    </submittedName>
</protein>
<dbReference type="PANTHER" id="PTHR43766:SF1">
    <property type="entry name" value="TRYPTOPHAN--TRNA LIGASE, MITOCHONDRIAL"/>
    <property type="match status" value="1"/>
</dbReference>
<organism evidence="1 2">
    <name type="scientific">Rotaria magnacalcarata</name>
    <dbReference type="NCBI Taxonomy" id="392030"/>
    <lineage>
        <taxon>Eukaryota</taxon>
        <taxon>Metazoa</taxon>
        <taxon>Spiralia</taxon>
        <taxon>Gnathifera</taxon>
        <taxon>Rotifera</taxon>
        <taxon>Eurotatoria</taxon>
        <taxon>Bdelloidea</taxon>
        <taxon>Philodinida</taxon>
        <taxon>Philodinidae</taxon>
        <taxon>Rotaria</taxon>
    </lineage>
</organism>
<dbReference type="GO" id="GO:0005759">
    <property type="term" value="C:mitochondrial matrix"/>
    <property type="evidence" value="ECO:0007669"/>
    <property type="project" value="TreeGrafter"/>
</dbReference>
<gene>
    <name evidence="1" type="ORF">GIL414_LOCUS61855</name>
</gene>
<accession>A0A8S3ESZ7</accession>
<name>A0A8S3ESZ7_9BILA</name>
<dbReference type="GO" id="GO:0070183">
    <property type="term" value="P:mitochondrial tryptophanyl-tRNA aminoacylation"/>
    <property type="evidence" value="ECO:0007669"/>
    <property type="project" value="TreeGrafter"/>
</dbReference>
<comment type="caution">
    <text evidence="1">The sequence shown here is derived from an EMBL/GenBank/DDBJ whole genome shotgun (WGS) entry which is preliminary data.</text>
</comment>
<dbReference type="PANTHER" id="PTHR43766">
    <property type="entry name" value="TRYPTOPHAN--TRNA LIGASE, MITOCHONDRIAL"/>
    <property type="match status" value="1"/>
</dbReference>
<dbReference type="EMBL" id="CAJOBJ010245224">
    <property type="protein sequence ID" value="CAF5083565.1"/>
    <property type="molecule type" value="Genomic_DNA"/>
</dbReference>
<evidence type="ECO:0000313" key="2">
    <source>
        <dbReference type="Proteomes" id="UP000681720"/>
    </source>
</evidence>
<sequence length="81" mass="9323">MTNQSIESIAAEAQRDNLDTGALKKRPAQIIIEHFRTKRVEYLKLMNDSSYLLSIFDNGREHATEIADKTSNEVKHIMDFN</sequence>
<proteinExistence type="predicted"/>
<dbReference type="AlphaFoldDB" id="A0A8S3ESZ7"/>
<evidence type="ECO:0000313" key="1">
    <source>
        <dbReference type="EMBL" id="CAF5083565.1"/>
    </source>
</evidence>
<reference evidence="1" key="1">
    <citation type="submission" date="2021-02" db="EMBL/GenBank/DDBJ databases">
        <authorList>
            <person name="Nowell W R."/>
        </authorList>
    </citation>
    <scope>NUCLEOTIDE SEQUENCE</scope>
</reference>
<dbReference type="SUPFAM" id="SSF52374">
    <property type="entry name" value="Nucleotidylyl transferase"/>
    <property type="match status" value="1"/>
</dbReference>
<dbReference type="GO" id="GO:0004830">
    <property type="term" value="F:tryptophan-tRNA ligase activity"/>
    <property type="evidence" value="ECO:0007669"/>
    <property type="project" value="TreeGrafter"/>
</dbReference>